<proteinExistence type="predicted"/>
<dbReference type="Proteomes" id="UP001209878">
    <property type="component" value="Unassembled WGS sequence"/>
</dbReference>
<keyword evidence="2" id="KW-1185">Reference proteome</keyword>
<sequence>MLVGVAAAHIHLIDALKKETHLAGDGDSYYFLITRNGDTFYHPMLPQPMCCSNMVAQHIVVFIGLLEKDSLNAGVLALMMRGEEGNMTLKRQRIVLGGSDDTIPITDSIPVVVTFTWKPVGAGAQFSLCLVTGDSFARPNITLENQVELDNYVTDSIWGNMLLPKCVHFSRVVTTGEMPKCVC</sequence>
<protein>
    <submittedName>
        <fullName evidence="1">Uncharacterized protein</fullName>
    </submittedName>
</protein>
<dbReference type="AlphaFoldDB" id="A0AAD9PA06"/>
<accession>A0AAD9PA06</accession>
<evidence type="ECO:0000313" key="2">
    <source>
        <dbReference type="Proteomes" id="UP001209878"/>
    </source>
</evidence>
<name>A0AAD9PA06_RIDPI</name>
<organism evidence="1 2">
    <name type="scientific">Ridgeia piscesae</name>
    <name type="common">Tubeworm</name>
    <dbReference type="NCBI Taxonomy" id="27915"/>
    <lineage>
        <taxon>Eukaryota</taxon>
        <taxon>Metazoa</taxon>
        <taxon>Spiralia</taxon>
        <taxon>Lophotrochozoa</taxon>
        <taxon>Annelida</taxon>
        <taxon>Polychaeta</taxon>
        <taxon>Sedentaria</taxon>
        <taxon>Canalipalpata</taxon>
        <taxon>Sabellida</taxon>
        <taxon>Siboglinidae</taxon>
        <taxon>Ridgeia</taxon>
    </lineage>
</organism>
<gene>
    <name evidence="1" type="ORF">NP493_64g00003</name>
</gene>
<evidence type="ECO:0000313" key="1">
    <source>
        <dbReference type="EMBL" id="KAK2190925.1"/>
    </source>
</evidence>
<comment type="caution">
    <text evidence="1">The sequence shown here is derived from an EMBL/GenBank/DDBJ whole genome shotgun (WGS) entry which is preliminary data.</text>
</comment>
<dbReference type="EMBL" id="JAODUO010000064">
    <property type="protein sequence ID" value="KAK2190925.1"/>
    <property type="molecule type" value="Genomic_DNA"/>
</dbReference>
<reference evidence="1" key="1">
    <citation type="journal article" date="2023" name="Mol. Biol. Evol.">
        <title>Third-Generation Sequencing Reveals the Adaptive Role of the Epigenome in Three Deep-Sea Polychaetes.</title>
        <authorList>
            <person name="Perez M."/>
            <person name="Aroh O."/>
            <person name="Sun Y."/>
            <person name="Lan Y."/>
            <person name="Juniper S.K."/>
            <person name="Young C.R."/>
            <person name="Angers B."/>
            <person name="Qian P.Y."/>
        </authorList>
    </citation>
    <scope>NUCLEOTIDE SEQUENCE</scope>
    <source>
        <strain evidence="1">R07B-5</strain>
    </source>
</reference>